<name>A0A0N8KRH9_9EURY</name>
<dbReference type="InterPro" id="IPR050795">
    <property type="entry name" value="Asn_Synthetase"/>
</dbReference>
<evidence type="ECO:0000256" key="5">
    <source>
        <dbReference type="ARBA" id="ARBA00022888"/>
    </source>
</evidence>
<gene>
    <name evidence="13" type="ORF">MPEBLZ_00411</name>
</gene>
<evidence type="ECO:0000256" key="3">
    <source>
        <dbReference type="ARBA" id="ARBA00022741"/>
    </source>
</evidence>
<keyword evidence="1" id="KW-0436">Ligase</keyword>
<evidence type="ECO:0000313" key="13">
    <source>
        <dbReference type="EMBL" id="KPQ44986.1"/>
    </source>
</evidence>
<dbReference type="Pfam" id="PF13537">
    <property type="entry name" value="GATase_7"/>
    <property type="match status" value="1"/>
</dbReference>
<comment type="caution">
    <text evidence="13">The sequence shown here is derived from an EMBL/GenBank/DDBJ whole genome shotgun (WGS) entry which is preliminary data.</text>
</comment>
<reference evidence="13 14" key="1">
    <citation type="submission" date="2015-09" db="EMBL/GenBank/DDBJ databases">
        <title>A metagenomics-based metabolic model of nitrate-dependent anaerobic oxidation of methane by Methanoperedens-like archaea.</title>
        <authorList>
            <person name="Arshad A."/>
            <person name="Speth D.R."/>
            <person name="De Graaf R.M."/>
            <person name="Op Den Camp H.J."/>
            <person name="Jetten M.S."/>
            <person name="Welte C.U."/>
        </authorList>
    </citation>
    <scope>NUCLEOTIDE SEQUENCE [LARGE SCALE GENOMIC DNA]</scope>
</reference>
<feature type="active site" description="For GATase activity" evidence="10">
    <location>
        <position position="2"/>
    </location>
</feature>
<evidence type="ECO:0000313" key="14">
    <source>
        <dbReference type="Proteomes" id="UP000050360"/>
    </source>
</evidence>
<dbReference type="CDD" id="cd00712">
    <property type="entry name" value="AsnB"/>
    <property type="match status" value="1"/>
</dbReference>
<dbReference type="GO" id="GO:0005829">
    <property type="term" value="C:cytosol"/>
    <property type="evidence" value="ECO:0007669"/>
    <property type="project" value="TreeGrafter"/>
</dbReference>
<dbReference type="PANTHER" id="PTHR11772:SF2">
    <property type="entry name" value="ASPARAGINE SYNTHETASE [GLUTAMINE-HYDROLYZING]"/>
    <property type="match status" value="1"/>
</dbReference>
<evidence type="ECO:0000259" key="12">
    <source>
        <dbReference type="PROSITE" id="PS51278"/>
    </source>
</evidence>
<dbReference type="InterPro" id="IPR014729">
    <property type="entry name" value="Rossmann-like_a/b/a_fold"/>
</dbReference>
<dbReference type="GO" id="GO:0006529">
    <property type="term" value="P:asparagine biosynthetic process"/>
    <property type="evidence" value="ECO:0007669"/>
    <property type="project" value="UniProtKB-KW"/>
</dbReference>
<sequence>MCGIAGAAGKDSEKSVRKMLEVIRHRGPDGSGIFSQSGISIGNVLLKITGEKTQPISNCGALTYNGEIYNFREIAKALDLKTDSDSETLFEMIKSGGIETAVGELDGDYAFAYIENGKISLVRDPAGVKPLYYSTGNGFAFASEKKALYTIGESKSEIKTLKPGHMLTFCAGNIIEKKVSGFPSGEILAKDAQDLLFEAIERSVKKRQFVPCAIAFSGGLDSSLLAALCRDAKLYSAGMAGSHDIGQTEKAAMLLELSDNLHLHELTMDELESAIPAVIRAIESCDPMKVSIALPLFFASKDAHRDGFRVMLSGQGADELFAGYKRYESMKPSELGIALKKDLDNIAENNLERDDAVTMANSVELRVPYLDRNVIELALRIAPELKIHNGIRKYILRLAAGKILPDELVWKEKKAAQYSSGIYSAMEKIAEKRVQGRESFGEISGRIEAARLIYITLYPFFTASRTI</sequence>
<dbReference type="Gene3D" id="3.60.20.10">
    <property type="entry name" value="Glutamine Phosphoribosylpyrophosphate, subunit 1, domain 1"/>
    <property type="match status" value="1"/>
</dbReference>
<dbReference type="InterPro" id="IPR017932">
    <property type="entry name" value="GATase_2_dom"/>
</dbReference>
<comment type="pathway">
    <text evidence="7">Amino-acid biosynthesis.</text>
</comment>
<dbReference type="PIRSF" id="PIRSF001589">
    <property type="entry name" value="Asn_synthetase_glu-h"/>
    <property type="match status" value="1"/>
</dbReference>
<evidence type="ECO:0000256" key="1">
    <source>
        <dbReference type="ARBA" id="ARBA00022598"/>
    </source>
</evidence>
<dbReference type="AlphaFoldDB" id="A0A0N8KRH9"/>
<dbReference type="PATRIC" id="fig|1719120.3.peg.445"/>
<dbReference type="InterPro" id="IPR006426">
    <property type="entry name" value="Asn_synth_AEB"/>
</dbReference>
<proteinExistence type="predicted"/>
<evidence type="ECO:0000256" key="11">
    <source>
        <dbReference type="PIRSR" id="PIRSR001589-2"/>
    </source>
</evidence>
<dbReference type="PANTHER" id="PTHR11772">
    <property type="entry name" value="ASPARAGINE SYNTHETASE"/>
    <property type="match status" value="1"/>
</dbReference>
<evidence type="ECO:0000256" key="8">
    <source>
        <dbReference type="ARBA" id="ARBA00048741"/>
    </source>
</evidence>
<dbReference type="PROSITE" id="PS51278">
    <property type="entry name" value="GATASE_TYPE_2"/>
    <property type="match status" value="1"/>
</dbReference>
<evidence type="ECO:0000256" key="9">
    <source>
        <dbReference type="PIRNR" id="PIRNR001589"/>
    </source>
</evidence>
<keyword evidence="6 10" id="KW-0315">Glutamine amidotransferase</keyword>
<evidence type="ECO:0000256" key="7">
    <source>
        <dbReference type="ARBA" id="ARBA00029440"/>
    </source>
</evidence>
<dbReference type="EC" id="6.3.5.4" evidence="9"/>
<dbReference type="GO" id="GO:0005524">
    <property type="term" value="F:ATP binding"/>
    <property type="evidence" value="ECO:0007669"/>
    <property type="project" value="UniProtKB-KW"/>
</dbReference>
<comment type="catalytic activity">
    <reaction evidence="8 9">
        <text>L-aspartate + L-glutamine + ATP + H2O = L-asparagine + L-glutamate + AMP + diphosphate + H(+)</text>
        <dbReference type="Rhea" id="RHEA:12228"/>
        <dbReference type="ChEBI" id="CHEBI:15377"/>
        <dbReference type="ChEBI" id="CHEBI:15378"/>
        <dbReference type="ChEBI" id="CHEBI:29985"/>
        <dbReference type="ChEBI" id="CHEBI:29991"/>
        <dbReference type="ChEBI" id="CHEBI:30616"/>
        <dbReference type="ChEBI" id="CHEBI:33019"/>
        <dbReference type="ChEBI" id="CHEBI:58048"/>
        <dbReference type="ChEBI" id="CHEBI:58359"/>
        <dbReference type="ChEBI" id="CHEBI:456215"/>
        <dbReference type="EC" id="6.3.5.4"/>
    </reaction>
</comment>
<dbReference type="Proteomes" id="UP000050360">
    <property type="component" value="Unassembled WGS sequence"/>
</dbReference>
<feature type="binding site" evidence="11">
    <location>
        <position position="85"/>
    </location>
    <ligand>
        <name>L-glutamine</name>
        <dbReference type="ChEBI" id="CHEBI:58359"/>
    </ligand>
</feature>
<keyword evidence="5 10" id="KW-0061">Asparagine biosynthesis</keyword>
<organism evidence="13 14">
    <name type="scientific">Candidatus Methanoperedens nitratireducens</name>
    <dbReference type="NCBI Taxonomy" id="1392998"/>
    <lineage>
        <taxon>Archaea</taxon>
        <taxon>Methanobacteriati</taxon>
        <taxon>Methanobacteriota</taxon>
        <taxon>Stenosarchaea group</taxon>
        <taxon>Methanomicrobia</taxon>
        <taxon>Methanosarcinales</taxon>
        <taxon>ANME-2 cluster</taxon>
        <taxon>Candidatus Methanoperedentaceae</taxon>
        <taxon>Candidatus Methanoperedens</taxon>
    </lineage>
</organism>
<dbReference type="InterPro" id="IPR029055">
    <property type="entry name" value="Ntn_hydrolases_N"/>
</dbReference>
<keyword evidence="4 9" id="KW-0067">ATP-binding</keyword>
<keyword evidence="3 9" id="KW-0547">Nucleotide-binding</keyword>
<accession>A0A0N8KRH9</accession>
<protein>
    <recommendedName>
        <fullName evidence="9">Putative asparagine synthetase [glutamine-hydrolyzing]</fullName>
        <ecNumber evidence="9">6.3.5.4</ecNumber>
    </recommendedName>
</protein>
<keyword evidence="2 10" id="KW-0028">Amino-acid biosynthesis</keyword>
<dbReference type="CDD" id="cd01991">
    <property type="entry name" value="Asn_synthase_B_C"/>
    <property type="match status" value="1"/>
</dbReference>
<dbReference type="GO" id="GO:0004066">
    <property type="term" value="F:asparagine synthase (glutamine-hydrolyzing) activity"/>
    <property type="evidence" value="ECO:0007669"/>
    <property type="project" value="UniProtKB-EC"/>
</dbReference>
<feature type="binding site" evidence="11">
    <location>
        <begin position="313"/>
        <end position="314"/>
    </location>
    <ligand>
        <name>ATP</name>
        <dbReference type="ChEBI" id="CHEBI:30616"/>
    </ligand>
</feature>
<dbReference type="InterPro" id="IPR033738">
    <property type="entry name" value="AsnB_N"/>
</dbReference>
<dbReference type="InterPro" id="IPR001962">
    <property type="entry name" value="Asn_synthase"/>
</dbReference>
<evidence type="ECO:0000256" key="2">
    <source>
        <dbReference type="ARBA" id="ARBA00022605"/>
    </source>
</evidence>
<evidence type="ECO:0000256" key="4">
    <source>
        <dbReference type="ARBA" id="ARBA00022840"/>
    </source>
</evidence>
<feature type="domain" description="Glutamine amidotransferase type-2" evidence="12">
    <location>
        <begin position="2"/>
        <end position="172"/>
    </location>
</feature>
<evidence type="ECO:0000256" key="6">
    <source>
        <dbReference type="ARBA" id="ARBA00022962"/>
    </source>
</evidence>
<dbReference type="Pfam" id="PF00733">
    <property type="entry name" value="Asn_synthase"/>
    <property type="match status" value="2"/>
</dbReference>
<dbReference type="SUPFAM" id="SSF52402">
    <property type="entry name" value="Adenine nucleotide alpha hydrolases-like"/>
    <property type="match status" value="1"/>
</dbReference>
<dbReference type="Gene3D" id="3.40.50.620">
    <property type="entry name" value="HUPs"/>
    <property type="match status" value="1"/>
</dbReference>
<evidence type="ECO:0000256" key="10">
    <source>
        <dbReference type="PIRSR" id="PIRSR001589-1"/>
    </source>
</evidence>
<dbReference type="SUPFAM" id="SSF56235">
    <property type="entry name" value="N-terminal nucleophile aminohydrolases (Ntn hydrolases)"/>
    <property type="match status" value="1"/>
</dbReference>
<dbReference type="EMBL" id="LKCM01000035">
    <property type="protein sequence ID" value="KPQ44986.1"/>
    <property type="molecule type" value="Genomic_DNA"/>
</dbReference>